<reference evidence="2 3" key="1">
    <citation type="journal article" date="2019" name="Commun. Biol.">
        <title>The bagworm genome reveals a unique fibroin gene that provides high tensile strength.</title>
        <authorList>
            <person name="Kono N."/>
            <person name="Nakamura H."/>
            <person name="Ohtoshi R."/>
            <person name="Tomita M."/>
            <person name="Numata K."/>
            <person name="Arakawa K."/>
        </authorList>
    </citation>
    <scope>NUCLEOTIDE SEQUENCE [LARGE SCALE GENOMIC DNA]</scope>
</reference>
<dbReference type="EMBL" id="BGZK01000973">
    <property type="protein sequence ID" value="GBP66974.1"/>
    <property type="molecule type" value="Genomic_DNA"/>
</dbReference>
<organism evidence="2 3">
    <name type="scientific">Eumeta variegata</name>
    <name type="common">Bagworm moth</name>
    <name type="synonym">Eumeta japonica</name>
    <dbReference type="NCBI Taxonomy" id="151549"/>
    <lineage>
        <taxon>Eukaryota</taxon>
        <taxon>Metazoa</taxon>
        <taxon>Ecdysozoa</taxon>
        <taxon>Arthropoda</taxon>
        <taxon>Hexapoda</taxon>
        <taxon>Insecta</taxon>
        <taxon>Pterygota</taxon>
        <taxon>Neoptera</taxon>
        <taxon>Endopterygota</taxon>
        <taxon>Lepidoptera</taxon>
        <taxon>Glossata</taxon>
        <taxon>Ditrysia</taxon>
        <taxon>Tineoidea</taxon>
        <taxon>Psychidae</taxon>
        <taxon>Oiketicinae</taxon>
        <taxon>Eumeta</taxon>
    </lineage>
</organism>
<feature type="region of interest" description="Disordered" evidence="1">
    <location>
        <begin position="1"/>
        <end position="32"/>
    </location>
</feature>
<dbReference type="Proteomes" id="UP000299102">
    <property type="component" value="Unassembled WGS sequence"/>
</dbReference>
<protein>
    <submittedName>
        <fullName evidence="2">Uncharacterized protein</fullName>
    </submittedName>
</protein>
<keyword evidence="3" id="KW-1185">Reference proteome</keyword>
<evidence type="ECO:0000256" key="1">
    <source>
        <dbReference type="SAM" id="MobiDB-lite"/>
    </source>
</evidence>
<sequence>MSDFQGLMMKPEGSDDGTSKLRAPLSDPESQSWSKCIPRKYQQVQTRLGCVVSLWNTSVYLPAPSSDPGNQARLKCIPRQFQQPRTPLGYTLKITHGESTSQDNSGKLKHDWDMLFHYAIPVPTFWLHHQTLKITHGENTSQDNSGKLKHDWDMLFHYAIPVPTFWLHHQISTIIPYYFNVLGLR</sequence>
<evidence type="ECO:0000313" key="2">
    <source>
        <dbReference type="EMBL" id="GBP66974.1"/>
    </source>
</evidence>
<dbReference type="AlphaFoldDB" id="A0A4C1XWF0"/>
<proteinExistence type="predicted"/>
<accession>A0A4C1XWF0</accession>
<gene>
    <name evidence="2" type="ORF">EVAR_49949_1</name>
</gene>
<name>A0A4C1XWF0_EUMVA</name>
<comment type="caution">
    <text evidence="2">The sequence shown here is derived from an EMBL/GenBank/DDBJ whole genome shotgun (WGS) entry which is preliminary data.</text>
</comment>
<evidence type="ECO:0000313" key="3">
    <source>
        <dbReference type="Proteomes" id="UP000299102"/>
    </source>
</evidence>